<dbReference type="AlphaFoldDB" id="A0A1N7D5I3"/>
<dbReference type="EMBL" id="FTNI01000013">
    <property type="protein sequence ID" value="SIR71146.1"/>
    <property type="molecule type" value="Genomic_DNA"/>
</dbReference>
<dbReference type="RefSeq" id="WP_143734398.1">
    <property type="nucleotide sequence ID" value="NZ_CP192071.1"/>
</dbReference>
<reference evidence="3" key="1">
    <citation type="submission" date="2017-01" db="EMBL/GenBank/DDBJ databases">
        <authorList>
            <person name="Varghese N."/>
            <person name="Submissions S."/>
        </authorList>
    </citation>
    <scope>NUCLEOTIDE SEQUENCE [LARGE SCALE GENOMIC DNA]</scope>
    <source>
        <strain evidence="3">ATCC 12950</strain>
    </source>
</reference>
<dbReference type="Gene3D" id="3.30.300.30">
    <property type="match status" value="1"/>
</dbReference>
<keyword evidence="3" id="KW-1185">Reference proteome</keyword>
<organism evidence="2 3">
    <name type="scientific">Microbispora rosea</name>
    <dbReference type="NCBI Taxonomy" id="58117"/>
    <lineage>
        <taxon>Bacteria</taxon>
        <taxon>Bacillati</taxon>
        <taxon>Actinomycetota</taxon>
        <taxon>Actinomycetes</taxon>
        <taxon>Streptosporangiales</taxon>
        <taxon>Streptosporangiaceae</taxon>
        <taxon>Microbispora</taxon>
    </lineage>
</organism>
<sequence length="53" mass="5796">MRDSLKGQVPRGFVVLKAGVRIAPETLQAELVAAVRRDIGPIAALKEVTIRRE</sequence>
<dbReference type="InterPro" id="IPR025110">
    <property type="entry name" value="AMP-bd_C"/>
</dbReference>
<evidence type="ECO:0000313" key="3">
    <source>
        <dbReference type="Proteomes" id="UP000186096"/>
    </source>
</evidence>
<dbReference type="OrthoDB" id="9803968at2"/>
<accession>A0A1N7D5I3</accession>
<evidence type="ECO:0000259" key="1">
    <source>
        <dbReference type="Pfam" id="PF13193"/>
    </source>
</evidence>
<evidence type="ECO:0000313" key="2">
    <source>
        <dbReference type="EMBL" id="SIR71146.1"/>
    </source>
</evidence>
<gene>
    <name evidence="2" type="ORF">SAMN05421833_113154</name>
</gene>
<proteinExistence type="predicted"/>
<feature type="domain" description="AMP-binding enzyme C-terminal" evidence="1">
    <location>
        <begin position="2"/>
        <end position="50"/>
    </location>
</feature>
<dbReference type="Pfam" id="PF13193">
    <property type="entry name" value="AMP-binding_C"/>
    <property type="match status" value="1"/>
</dbReference>
<name>A0A1N7D5I3_9ACTN</name>
<dbReference type="InterPro" id="IPR045851">
    <property type="entry name" value="AMP-bd_C_sf"/>
</dbReference>
<protein>
    <submittedName>
        <fullName evidence="2">Propionyl-CoA synthetase</fullName>
    </submittedName>
</protein>
<dbReference type="Proteomes" id="UP000186096">
    <property type="component" value="Unassembled WGS sequence"/>
</dbReference>
<dbReference type="STRING" id="58117.SAMN05421833_113154"/>